<dbReference type="InterPro" id="IPR011344">
    <property type="entry name" value="ssDNA-bd"/>
</dbReference>
<evidence type="ECO:0000256" key="4">
    <source>
        <dbReference type="SAM" id="MobiDB-lite"/>
    </source>
</evidence>
<feature type="compositionally biased region" description="Low complexity" evidence="4">
    <location>
        <begin position="117"/>
        <end position="130"/>
    </location>
</feature>
<dbReference type="PROSITE" id="PS50935">
    <property type="entry name" value="SSB"/>
    <property type="match status" value="1"/>
</dbReference>
<dbReference type="CDD" id="cd04496">
    <property type="entry name" value="SSB_OBF"/>
    <property type="match status" value="1"/>
</dbReference>
<evidence type="ECO:0000313" key="5">
    <source>
        <dbReference type="EMBL" id="ATD67781.1"/>
    </source>
</evidence>
<accession>A0A290XFD9</accession>
<feature type="compositionally biased region" description="Basic and acidic residues" evidence="4">
    <location>
        <begin position="101"/>
        <end position="114"/>
    </location>
</feature>
<dbReference type="NCBIfam" id="TIGR00621">
    <property type="entry name" value="ssb"/>
    <property type="match status" value="1"/>
</dbReference>
<dbReference type="KEGG" id="lum:CNR27_10355"/>
<dbReference type="SUPFAM" id="SSF50249">
    <property type="entry name" value="Nucleic acid-binding proteins"/>
    <property type="match status" value="1"/>
</dbReference>
<protein>
    <recommendedName>
        <fullName evidence="3">Single-stranded DNA-binding protein</fullName>
    </recommendedName>
</protein>
<dbReference type="Proteomes" id="UP000218968">
    <property type="component" value="Chromosome"/>
</dbReference>
<reference evidence="6" key="1">
    <citation type="submission" date="2017-09" db="EMBL/GenBank/DDBJ databases">
        <title>Luteimonas liuhanmingii sp.nov., isolated from the intestinal contents of Tibetan Plateau Pika in Yushu, Qinghai Province, China.</title>
        <authorList>
            <person name="Gui Z."/>
        </authorList>
    </citation>
    <scope>NUCLEOTIDE SEQUENCE [LARGE SCALE GENOMIC DNA]</scope>
    <source>
        <strain evidence="6">100111</strain>
    </source>
</reference>
<sequence>MVGAAWPRAAVKAGEGGTVAELRIVVTDAWRDRAGERVEHTERLRIKAFSRDAENAGKFLRKGRLIIVEGKLRTEKWQADDGSDRYSTWIYAEPGGITWHGGRDHADTRREHQGRGATPAPTSPADADAPTNREEQFNDDDLPF</sequence>
<gene>
    <name evidence="5" type="ORF">CNR27_10355</name>
</gene>
<feature type="region of interest" description="Disordered" evidence="4">
    <location>
        <begin position="97"/>
        <end position="144"/>
    </location>
</feature>
<dbReference type="EMBL" id="CP023406">
    <property type="protein sequence ID" value="ATD67781.1"/>
    <property type="molecule type" value="Genomic_DNA"/>
</dbReference>
<dbReference type="GO" id="GO:0003697">
    <property type="term" value="F:single-stranded DNA binding"/>
    <property type="evidence" value="ECO:0007669"/>
    <property type="project" value="InterPro"/>
</dbReference>
<dbReference type="GO" id="GO:0006260">
    <property type="term" value="P:DNA replication"/>
    <property type="evidence" value="ECO:0007669"/>
    <property type="project" value="InterPro"/>
</dbReference>
<dbReference type="InterPro" id="IPR000424">
    <property type="entry name" value="Primosome_PriB/ssb"/>
</dbReference>
<dbReference type="Pfam" id="PF00436">
    <property type="entry name" value="SSB"/>
    <property type="match status" value="1"/>
</dbReference>
<dbReference type="OrthoDB" id="9809878at2"/>
<keyword evidence="1 2" id="KW-0238">DNA-binding</keyword>
<evidence type="ECO:0000313" key="6">
    <source>
        <dbReference type="Proteomes" id="UP000218968"/>
    </source>
</evidence>
<name>A0A290XFD9_9GAMM</name>
<evidence type="ECO:0000256" key="1">
    <source>
        <dbReference type="ARBA" id="ARBA00023125"/>
    </source>
</evidence>
<dbReference type="InterPro" id="IPR012340">
    <property type="entry name" value="NA-bd_OB-fold"/>
</dbReference>
<dbReference type="AlphaFoldDB" id="A0A290XFD9"/>
<evidence type="ECO:0000256" key="3">
    <source>
        <dbReference type="RuleBase" id="RU000524"/>
    </source>
</evidence>
<proteinExistence type="predicted"/>
<keyword evidence="6" id="KW-1185">Reference proteome</keyword>
<organism evidence="5 6">
    <name type="scientific">Luteimonas chenhongjianii</name>
    <dbReference type="NCBI Taxonomy" id="2006110"/>
    <lineage>
        <taxon>Bacteria</taxon>
        <taxon>Pseudomonadati</taxon>
        <taxon>Pseudomonadota</taxon>
        <taxon>Gammaproteobacteria</taxon>
        <taxon>Lysobacterales</taxon>
        <taxon>Lysobacteraceae</taxon>
        <taxon>Luteimonas</taxon>
    </lineage>
</organism>
<dbReference type="RefSeq" id="WP_096298532.1">
    <property type="nucleotide sequence ID" value="NZ_CP023406.1"/>
</dbReference>
<dbReference type="Gene3D" id="2.40.50.140">
    <property type="entry name" value="Nucleic acid-binding proteins"/>
    <property type="match status" value="1"/>
</dbReference>
<evidence type="ECO:0000256" key="2">
    <source>
        <dbReference type="PROSITE-ProRule" id="PRU00252"/>
    </source>
</evidence>